<dbReference type="PANTHER" id="PTHR21198:SF7">
    <property type="entry name" value="ASPARTATE-GLUTAMATE RACEMASE FAMILY"/>
    <property type="match status" value="1"/>
</dbReference>
<evidence type="ECO:0000256" key="3">
    <source>
        <dbReference type="SAM" id="MobiDB-lite"/>
    </source>
</evidence>
<dbReference type="Pfam" id="PF01177">
    <property type="entry name" value="Asp_Glu_race"/>
    <property type="match status" value="1"/>
</dbReference>
<proteinExistence type="inferred from homology"/>
<protein>
    <submittedName>
        <fullName evidence="4">Aspartate/glutamate racemase family protein</fullName>
    </submittedName>
</protein>
<evidence type="ECO:0000256" key="1">
    <source>
        <dbReference type="ARBA" id="ARBA00007847"/>
    </source>
</evidence>
<keyword evidence="2" id="KW-0413">Isomerase</keyword>
<dbReference type="EMBL" id="JBHSGU010000002">
    <property type="protein sequence ID" value="MFC4700278.1"/>
    <property type="molecule type" value="Genomic_DNA"/>
</dbReference>
<gene>
    <name evidence="4" type="ORF">ACFO4O_08935</name>
</gene>
<dbReference type="SUPFAM" id="SSF53681">
    <property type="entry name" value="Aspartate/glutamate racemase"/>
    <property type="match status" value="2"/>
</dbReference>
<comment type="similarity">
    <text evidence="1">Belongs to the aspartate/glutamate racemases family.</text>
</comment>
<dbReference type="InterPro" id="IPR015942">
    <property type="entry name" value="Asp/Glu/hydantoin_racemase"/>
</dbReference>
<dbReference type="RefSeq" id="WP_382407558.1">
    <property type="nucleotide sequence ID" value="NZ_JBHSGU010000002.1"/>
</dbReference>
<name>A0ABV9LXV4_9ALTE</name>
<dbReference type="InterPro" id="IPR001920">
    <property type="entry name" value="Asp/Glu_race"/>
</dbReference>
<comment type="caution">
    <text evidence="4">The sequence shown here is derived from an EMBL/GenBank/DDBJ whole genome shotgun (WGS) entry which is preliminary data.</text>
</comment>
<dbReference type="Proteomes" id="UP001595897">
    <property type="component" value="Unassembled WGS sequence"/>
</dbReference>
<sequence length="258" mass="28639">MTHKKSNNIQPPQKPASQQVSRPTNIKTIGILGGMSDKATMEYYRFINQKINARLGGWEIGETLIQGCNFGNIEYYVRNNAWDEARAYVEEKAKLAQAGGADVLVCVSNTMHKVLDKMPELLDIPFIHITTPTAQAIVSKGLKKIALLGTKPVMQADYIKDEYAKYGIEIIVPSEAEQLEIDRIIFDELVKGTISEKSRQYYVQVSESLAKEHGAQGVILGCTEIFLLIGQQDLQNMTVFNTTELHVDAAVEYALAGS</sequence>
<evidence type="ECO:0000313" key="4">
    <source>
        <dbReference type="EMBL" id="MFC4700278.1"/>
    </source>
</evidence>
<organism evidence="4 5">
    <name type="scientific">Glaciecola siphonariae</name>
    <dbReference type="NCBI Taxonomy" id="521012"/>
    <lineage>
        <taxon>Bacteria</taxon>
        <taxon>Pseudomonadati</taxon>
        <taxon>Pseudomonadota</taxon>
        <taxon>Gammaproteobacteria</taxon>
        <taxon>Alteromonadales</taxon>
        <taxon>Alteromonadaceae</taxon>
        <taxon>Glaciecola</taxon>
    </lineage>
</organism>
<dbReference type="Gene3D" id="3.40.50.1860">
    <property type="match status" value="2"/>
</dbReference>
<reference evidence="5" key="1">
    <citation type="journal article" date="2019" name="Int. J. Syst. Evol. Microbiol.">
        <title>The Global Catalogue of Microorganisms (GCM) 10K type strain sequencing project: providing services to taxonomists for standard genome sequencing and annotation.</title>
        <authorList>
            <consortium name="The Broad Institute Genomics Platform"/>
            <consortium name="The Broad Institute Genome Sequencing Center for Infectious Disease"/>
            <person name="Wu L."/>
            <person name="Ma J."/>
        </authorList>
    </citation>
    <scope>NUCLEOTIDE SEQUENCE [LARGE SCALE GENOMIC DNA]</scope>
    <source>
        <strain evidence="5">KACC 12507</strain>
    </source>
</reference>
<evidence type="ECO:0000313" key="5">
    <source>
        <dbReference type="Proteomes" id="UP001595897"/>
    </source>
</evidence>
<evidence type="ECO:0000256" key="2">
    <source>
        <dbReference type="ARBA" id="ARBA00023235"/>
    </source>
</evidence>
<keyword evidence="5" id="KW-1185">Reference proteome</keyword>
<dbReference type="NCBIfam" id="TIGR00035">
    <property type="entry name" value="asp_race"/>
    <property type="match status" value="1"/>
</dbReference>
<feature type="region of interest" description="Disordered" evidence="3">
    <location>
        <begin position="1"/>
        <end position="22"/>
    </location>
</feature>
<dbReference type="PANTHER" id="PTHR21198">
    <property type="entry name" value="GLUTAMATE RACEMASE"/>
    <property type="match status" value="1"/>
</dbReference>
<dbReference type="InterPro" id="IPR004380">
    <property type="entry name" value="Asp_race"/>
</dbReference>
<accession>A0ABV9LXV4</accession>
<feature type="compositionally biased region" description="Polar residues" evidence="3">
    <location>
        <begin position="7"/>
        <end position="22"/>
    </location>
</feature>